<dbReference type="Gene3D" id="3.30.1390.10">
    <property type="match status" value="1"/>
</dbReference>
<dbReference type="InterPro" id="IPR014719">
    <property type="entry name" value="Ribosomal_bL12_C/ClpS-like"/>
</dbReference>
<keyword evidence="4" id="KW-1185">Reference proteome</keyword>
<evidence type="ECO:0000313" key="4">
    <source>
        <dbReference type="Proteomes" id="UP000095658"/>
    </source>
</evidence>
<name>A0A1E7DK47_9BACI</name>
<evidence type="ECO:0000313" key="3">
    <source>
        <dbReference type="EMBL" id="OES43456.1"/>
    </source>
</evidence>
<sequence length="84" mass="9707">MTQFTSFFIIIALILYIIVLKRRLARANQKMAVQPDKKLDQEVAAMLQRGKKTVRAIKYVRDQTGLGLLEAKQYVDRVQSNLHC</sequence>
<protein>
    <recommendedName>
        <fullName evidence="2">Large ribosomal subunit protein bL12 C-terminal domain-containing protein</fullName>
    </recommendedName>
</protein>
<keyword evidence="1" id="KW-0472">Membrane</keyword>
<dbReference type="RefSeq" id="WP_069939893.1">
    <property type="nucleotide sequence ID" value="NZ_MAMP01000025.1"/>
</dbReference>
<organism evidence="3 4">
    <name type="scientific">Domibacillus iocasae</name>
    <dbReference type="NCBI Taxonomy" id="1714016"/>
    <lineage>
        <taxon>Bacteria</taxon>
        <taxon>Bacillati</taxon>
        <taxon>Bacillota</taxon>
        <taxon>Bacilli</taxon>
        <taxon>Bacillales</taxon>
        <taxon>Bacillaceae</taxon>
        <taxon>Domibacillus</taxon>
    </lineage>
</organism>
<keyword evidence="1" id="KW-1133">Transmembrane helix</keyword>
<accession>A0A1E7DK47</accession>
<dbReference type="Proteomes" id="UP000095658">
    <property type="component" value="Unassembled WGS sequence"/>
</dbReference>
<feature type="transmembrane region" description="Helical" evidence="1">
    <location>
        <begin position="6"/>
        <end position="24"/>
    </location>
</feature>
<dbReference type="AlphaFoldDB" id="A0A1E7DK47"/>
<keyword evidence="1" id="KW-0812">Transmembrane</keyword>
<gene>
    <name evidence="3" type="ORF">BA724_13620</name>
</gene>
<dbReference type="STRING" id="1714016.BA724_13620"/>
<proteinExistence type="predicted"/>
<dbReference type="SUPFAM" id="SSF54736">
    <property type="entry name" value="ClpS-like"/>
    <property type="match status" value="1"/>
</dbReference>
<dbReference type="GO" id="GO:0003735">
    <property type="term" value="F:structural constituent of ribosome"/>
    <property type="evidence" value="ECO:0007669"/>
    <property type="project" value="InterPro"/>
</dbReference>
<dbReference type="Pfam" id="PF00542">
    <property type="entry name" value="Ribosomal_L12"/>
    <property type="match status" value="1"/>
</dbReference>
<reference evidence="3 4" key="1">
    <citation type="submission" date="2016-06" db="EMBL/GenBank/DDBJ databases">
        <title>Domibacillus iocasae genome sequencing.</title>
        <authorList>
            <person name="Verma A."/>
            <person name="Pal Y."/>
            <person name="Ojha A.K."/>
            <person name="Krishnamurthi S."/>
        </authorList>
    </citation>
    <scope>NUCLEOTIDE SEQUENCE [LARGE SCALE GENOMIC DNA]</scope>
    <source>
        <strain evidence="3 4">DSM 29979</strain>
    </source>
</reference>
<dbReference type="EMBL" id="MAMP01000025">
    <property type="protein sequence ID" value="OES43456.1"/>
    <property type="molecule type" value="Genomic_DNA"/>
</dbReference>
<feature type="domain" description="Large ribosomal subunit protein bL12 C-terminal" evidence="2">
    <location>
        <begin position="49"/>
        <end position="81"/>
    </location>
</feature>
<comment type="caution">
    <text evidence="3">The sequence shown here is derived from an EMBL/GenBank/DDBJ whole genome shotgun (WGS) entry which is preliminary data.</text>
</comment>
<dbReference type="GO" id="GO:0006412">
    <property type="term" value="P:translation"/>
    <property type="evidence" value="ECO:0007669"/>
    <property type="project" value="InterPro"/>
</dbReference>
<evidence type="ECO:0000259" key="2">
    <source>
        <dbReference type="Pfam" id="PF00542"/>
    </source>
</evidence>
<dbReference type="OrthoDB" id="2721664at2"/>
<evidence type="ECO:0000256" key="1">
    <source>
        <dbReference type="SAM" id="Phobius"/>
    </source>
</evidence>
<dbReference type="InterPro" id="IPR013823">
    <property type="entry name" value="Ribosomal_bL12_C"/>
</dbReference>